<evidence type="ECO:0000256" key="5">
    <source>
        <dbReference type="ARBA" id="ARBA00022989"/>
    </source>
</evidence>
<dbReference type="PIRSF" id="PIRSF006603">
    <property type="entry name" value="DinF"/>
    <property type="match status" value="1"/>
</dbReference>
<dbReference type="Proteomes" id="UP000727857">
    <property type="component" value="Unassembled WGS sequence"/>
</dbReference>
<gene>
    <name evidence="8" type="ORF">IAB16_06190</name>
</gene>
<protein>
    <submittedName>
        <fullName evidence="8">MATE family efflux transporter</fullName>
    </submittedName>
</protein>
<evidence type="ECO:0000256" key="4">
    <source>
        <dbReference type="ARBA" id="ARBA00022692"/>
    </source>
</evidence>
<evidence type="ECO:0000313" key="8">
    <source>
        <dbReference type="EMBL" id="MBO8424592.1"/>
    </source>
</evidence>
<feature type="transmembrane region" description="Helical" evidence="7">
    <location>
        <begin position="87"/>
        <end position="108"/>
    </location>
</feature>
<evidence type="ECO:0000256" key="3">
    <source>
        <dbReference type="ARBA" id="ARBA00022475"/>
    </source>
</evidence>
<feature type="transmembrane region" description="Helical" evidence="7">
    <location>
        <begin position="189"/>
        <end position="211"/>
    </location>
</feature>
<feature type="transmembrane region" description="Helical" evidence="7">
    <location>
        <begin position="128"/>
        <end position="150"/>
    </location>
</feature>
<comment type="subcellular location">
    <subcellularLocation>
        <location evidence="1">Cell membrane</location>
        <topology evidence="1">Multi-pass membrane protein</topology>
    </subcellularLocation>
</comment>
<comment type="caution">
    <text evidence="8">The sequence shown here is derived from an EMBL/GenBank/DDBJ whole genome shotgun (WGS) entry which is preliminary data.</text>
</comment>
<feature type="transmembrane region" description="Helical" evidence="7">
    <location>
        <begin position="317"/>
        <end position="341"/>
    </location>
</feature>
<feature type="transmembrane region" description="Helical" evidence="7">
    <location>
        <begin position="55"/>
        <end position="75"/>
    </location>
</feature>
<dbReference type="InterPro" id="IPR048279">
    <property type="entry name" value="MdtK-like"/>
</dbReference>
<dbReference type="EMBL" id="JADINF010000157">
    <property type="protein sequence ID" value="MBO8424592.1"/>
    <property type="molecule type" value="Genomic_DNA"/>
</dbReference>
<feature type="transmembrane region" description="Helical" evidence="7">
    <location>
        <begin position="409"/>
        <end position="428"/>
    </location>
</feature>
<dbReference type="CDD" id="cd13134">
    <property type="entry name" value="MATE_like_8"/>
    <property type="match status" value="1"/>
</dbReference>
<feature type="transmembrane region" description="Helical" evidence="7">
    <location>
        <begin position="347"/>
        <end position="369"/>
    </location>
</feature>
<reference evidence="8" key="1">
    <citation type="submission" date="2020-10" db="EMBL/GenBank/DDBJ databases">
        <authorList>
            <person name="Gilroy R."/>
        </authorList>
    </citation>
    <scope>NUCLEOTIDE SEQUENCE</scope>
    <source>
        <strain evidence="8">517</strain>
    </source>
</reference>
<evidence type="ECO:0000256" key="7">
    <source>
        <dbReference type="SAM" id="Phobius"/>
    </source>
</evidence>
<proteinExistence type="predicted"/>
<keyword evidence="4 7" id="KW-0812">Transmembrane</keyword>
<evidence type="ECO:0000256" key="2">
    <source>
        <dbReference type="ARBA" id="ARBA00022448"/>
    </source>
</evidence>
<keyword evidence="3" id="KW-1003">Cell membrane</keyword>
<dbReference type="AlphaFoldDB" id="A0A940DI23"/>
<dbReference type="GO" id="GO:0042910">
    <property type="term" value="F:xenobiotic transmembrane transporter activity"/>
    <property type="evidence" value="ECO:0007669"/>
    <property type="project" value="InterPro"/>
</dbReference>
<feature type="transmembrane region" description="Helical" evidence="7">
    <location>
        <begin position="159"/>
        <end position="183"/>
    </location>
</feature>
<reference evidence="8" key="2">
    <citation type="journal article" date="2021" name="PeerJ">
        <title>Extensive microbial diversity within the chicken gut microbiome revealed by metagenomics and culture.</title>
        <authorList>
            <person name="Gilroy R."/>
            <person name="Ravi A."/>
            <person name="Getino M."/>
            <person name="Pursley I."/>
            <person name="Horton D.L."/>
            <person name="Alikhan N.F."/>
            <person name="Baker D."/>
            <person name="Gharbi K."/>
            <person name="Hall N."/>
            <person name="Watson M."/>
            <person name="Adriaenssens E.M."/>
            <person name="Foster-Nyarko E."/>
            <person name="Jarju S."/>
            <person name="Secka A."/>
            <person name="Antonio M."/>
            <person name="Oren A."/>
            <person name="Chaudhuri R.R."/>
            <person name="La Ragione R."/>
            <person name="Hildebrand F."/>
            <person name="Pallen M.J."/>
        </authorList>
    </citation>
    <scope>NUCLEOTIDE SEQUENCE</scope>
    <source>
        <strain evidence="8">517</strain>
    </source>
</reference>
<name>A0A940DI23_9FIRM</name>
<accession>A0A940DI23</accession>
<evidence type="ECO:0000313" key="9">
    <source>
        <dbReference type="Proteomes" id="UP000727857"/>
    </source>
</evidence>
<feature type="transmembrane region" description="Helical" evidence="7">
    <location>
        <begin position="381"/>
        <end position="403"/>
    </location>
</feature>
<dbReference type="PANTHER" id="PTHR42925:SF2">
    <property type="entry name" value="NA+ DRIVEN MULTIDRUG EFFLUX PUMP"/>
    <property type="match status" value="1"/>
</dbReference>
<keyword evidence="2" id="KW-0813">Transport</keyword>
<organism evidence="8 9">
    <name type="scientific">Candidatus Stercoripulliclostridium pullicola</name>
    <dbReference type="NCBI Taxonomy" id="2840953"/>
    <lineage>
        <taxon>Bacteria</taxon>
        <taxon>Bacillati</taxon>
        <taxon>Bacillota</taxon>
        <taxon>Clostridia</taxon>
        <taxon>Eubacteriales</taxon>
        <taxon>Candidatus Stercoripulliclostridium</taxon>
    </lineage>
</organism>
<keyword evidence="5 7" id="KW-1133">Transmembrane helix</keyword>
<dbReference type="Pfam" id="PF01554">
    <property type="entry name" value="MatE"/>
    <property type="match status" value="2"/>
</dbReference>
<evidence type="ECO:0000256" key="6">
    <source>
        <dbReference type="ARBA" id="ARBA00023136"/>
    </source>
</evidence>
<evidence type="ECO:0000256" key="1">
    <source>
        <dbReference type="ARBA" id="ARBA00004651"/>
    </source>
</evidence>
<keyword evidence="6 7" id="KW-0472">Membrane</keyword>
<dbReference type="GO" id="GO:0005886">
    <property type="term" value="C:plasma membrane"/>
    <property type="evidence" value="ECO:0007669"/>
    <property type="project" value="UniProtKB-SubCell"/>
</dbReference>
<dbReference type="GO" id="GO:0015297">
    <property type="term" value="F:antiporter activity"/>
    <property type="evidence" value="ECO:0007669"/>
    <property type="project" value="InterPro"/>
</dbReference>
<dbReference type="InterPro" id="IPR047135">
    <property type="entry name" value="YsiQ"/>
</dbReference>
<dbReference type="NCBIfam" id="TIGR00797">
    <property type="entry name" value="matE"/>
    <property type="match status" value="1"/>
</dbReference>
<dbReference type="PANTHER" id="PTHR42925">
    <property type="entry name" value="MULTIDRUG AND TOXIN EFFLUX PROTEIN MATE FAMILY"/>
    <property type="match status" value="1"/>
</dbReference>
<dbReference type="InterPro" id="IPR002528">
    <property type="entry name" value="MATE_fam"/>
</dbReference>
<sequence>MRTINVTNKKIFMMSLPIFLELFLQLLVGNIDQIMLSGFSSSVAAIGNANTIINLVIVILTLSAAGGMVAITRYIGANDERKVKDAIIVTFGLVIAFGLIFTLVLVFAAEPLLRVLNAPEEIIAEASAYTVIVGAGLVIQAVQIAAVAVLRSHSKVKEILICAVIMNLCNILGNWLLINGIWIFPRLGIVGAAISTDIGKAIGLMVTLAYLSKKVPVKIKFSDLKHFPKESFKEIVKIALPTGGESTSYNISQIVILSFVNLFGTAVITAKVYCSMLANVAYLYSTAIAQSTQINIGYMVGAGDYDGVSSRVNRTTLICIAISVSLSVILWATSDFVVGLLNTDPEVLALCKQIMFIEIFLEIGRSVNIVMTRCLATVNDIYIPVGITMVMEWTVAVFLGYIFAVEAGYGLVGLWIAMAADEILRGIFFEIRFARRRWIVGHTQNKKLLPHPLHIRFADVIISLTK</sequence>